<keyword evidence="2" id="KW-1185">Reference proteome</keyword>
<proteinExistence type="predicted"/>
<organism evidence="1 2">
    <name type="scientific">Stephania cephalantha</name>
    <dbReference type="NCBI Taxonomy" id="152367"/>
    <lineage>
        <taxon>Eukaryota</taxon>
        <taxon>Viridiplantae</taxon>
        <taxon>Streptophyta</taxon>
        <taxon>Embryophyta</taxon>
        <taxon>Tracheophyta</taxon>
        <taxon>Spermatophyta</taxon>
        <taxon>Magnoliopsida</taxon>
        <taxon>Ranunculales</taxon>
        <taxon>Menispermaceae</taxon>
        <taxon>Menispermoideae</taxon>
        <taxon>Cissampelideae</taxon>
        <taxon>Stephania</taxon>
    </lineage>
</organism>
<name>A0AAP0JH85_9MAGN</name>
<gene>
    <name evidence="1" type="ORF">Scep_012503</name>
</gene>
<dbReference type="Proteomes" id="UP001419268">
    <property type="component" value="Unassembled WGS sequence"/>
</dbReference>
<protein>
    <submittedName>
        <fullName evidence="1">Uncharacterized protein</fullName>
    </submittedName>
</protein>
<accession>A0AAP0JH85</accession>
<evidence type="ECO:0000313" key="2">
    <source>
        <dbReference type="Proteomes" id="UP001419268"/>
    </source>
</evidence>
<dbReference type="EMBL" id="JBBNAG010000005">
    <property type="protein sequence ID" value="KAK9132975.1"/>
    <property type="molecule type" value="Genomic_DNA"/>
</dbReference>
<dbReference type="AlphaFoldDB" id="A0AAP0JH85"/>
<reference evidence="1 2" key="1">
    <citation type="submission" date="2024-01" db="EMBL/GenBank/DDBJ databases">
        <title>Genome assemblies of Stephania.</title>
        <authorList>
            <person name="Yang L."/>
        </authorList>
    </citation>
    <scope>NUCLEOTIDE SEQUENCE [LARGE SCALE GENOMIC DNA]</scope>
    <source>
        <strain evidence="1">JXDWG</strain>
        <tissue evidence="1">Leaf</tissue>
    </source>
</reference>
<comment type="caution">
    <text evidence="1">The sequence shown here is derived from an EMBL/GenBank/DDBJ whole genome shotgun (WGS) entry which is preliminary data.</text>
</comment>
<sequence length="249" mass="27658">MVYLARTDNRDAQGAGVPVLGRFGTVVPRADDDDLRFCVSGVAGASVNGFELLSAIAIETVSFRGVCRSSCRLPSLPLKPSPSSELFIVVVYSVPHRRFKFDCAVAVSDPLALLGTSSLQGSTYLRNLVFHLEIWLFLCILEFPSRRLLRLLILFQSWLIGLDALQYFIHSLSFKRSIREVAELYGCEKSLPVVEMHRSLSGLHSIALSAFERQDSFDAIPLFDLLNIDSSLASIWDVGQISALSFTYY</sequence>
<evidence type="ECO:0000313" key="1">
    <source>
        <dbReference type="EMBL" id="KAK9132975.1"/>
    </source>
</evidence>